<dbReference type="SMART" id="SM00530">
    <property type="entry name" value="HTH_XRE"/>
    <property type="match status" value="1"/>
</dbReference>
<dbReference type="Gene3D" id="1.10.260.40">
    <property type="entry name" value="lambda repressor-like DNA-binding domains"/>
    <property type="match status" value="1"/>
</dbReference>
<comment type="caution">
    <text evidence="5">The sequence shown here is derived from an EMBL/GenBank/DDBJ whole genome shotgun (WGS) entry which is preliminary data.</text>
</comment>
<dbReference type="SUPFAM" id="SSF51306">
    <property type="entry name" value="LexA/Signal peptidase"/>
    <property type="match status" value="1"/>
</dbReference>
<keyword evidence="6" id="KW-1185">Reference proteome</keyword>
<dbReference type="RefSeq" id="WP_187756085.1">
    <property type="nucleotide sequence ID" value="NZ_JABURY010000019.1"/>
</dbReference>
<evidence type="ECO:0000259" key="4">
    <source>
        <dbReference type="PROSITE" id="PS50943"/>
    </source>
</evidence>
<proteinExistence type="predicted"/>
<organism evidence="5 6">
    <name type="scientific">Frischella japonica</name>
    <dbReference type="NCBI Taxonomy" id="2741544"/>
    <lineage>
        <taxon>Bacteria</taxon>
        <taxon>Pseudomonadati</taxon>
        <taxon>Pseudomonadota</taxon>
        <taxon>Gammaproteobacteria</taxon>
        <taxon>Orbales</taxon>
        <taxon>Orbaceae</taxon>
        <taxon>Frischella</taxon>
    </lineage>
</organism>
<sequence length="227" mass="26012">MRTNKSVQNFKHRLAEIMQNNSIASFAKKCDMSETVIRDYLSGKTYPSLNRLAIIAEKCDVTYTWLATGYNPQDIDLLEDSQNYNDPIYRIPVYSKQCPTPEEASTQKYVRGTPPVMNYPVLAGWLGYRGLNAEKLIIYWAKGNMMAPDIKNNNGLIIDTTPKDIVDGNIYLIEYLDITMVRRIQITLEGWVLLANNPQCEAIVVHRHDFNSYHIVGNVVQIIKDLY</sequence>
<keyword evidence="1" id="KW-0805">Transcription regulation</keyword>
<evidence type="ECO:0000256" key="2">
    <source>
        <dbReference type="ARBA" id="ARBA00023125"/>
    </source>
</evidence>
<evidence type="ECO:0000256" key="3">
    <source>
        <dbReference type="ARBA" id="ARBA00023163"/>
    </source>
</evidence>
<feature type="domain" description="HTH cro/C1-type" evidence="4">
    <location>
        <begin position="22"/>
        <end position="66"/>
    </location>
</feature>
<dbReference type="PROSITE" id="PS50943">
    <property type="entry name" value="HTH_CROC1"/>
    <property type="match status" value="1"/>
</dbReference>
<dbReference type="CDD" id="cd06529">
    <property type="entry name" value="S24_LexA-like"/>
    <property type="match status" value="1"/>
</dbReference>
<evidence type="ECO:0000256" key="1">
    <source>
        <dbReference type="ARBA" id="ARBA00023015"/>
    </source>
</evidence>
<dbReference type="PANTHER" id="PTHR40661:SF3">
    <property type="entry name" value="FELS-1 PROPHAGE TRANSCRIPTIONAL REGULATOR"/>
    <property type="match status" value="1"/>
</dbReference>
<dbReference type="InterPro" id="IPR036286">
    <property type="entry name" value="LexA/Signal_pep-like_sf"/>
</dbReference>
<dbReference type="EMBL" id="JABURY010000019">
    <property type="protein sequence ID" value="MBC9131643.1"/>
    <property type="molecule type" value="Genomic_DNA"/>
</dbReference>
<dbReference type="InterPro" id="IPR039418">
    <property type="entry name" value="LexA-like"/>
</dbReference>
<dbReference type="Pfam" id="PF01381">
    <property type="entry name" value="HTH_3"/>
    <property type="match status" value="1"/>
</dbReference>
<dbReference type="PANTHER" id="PTHR40661">
    <property type="match status" value="1"/>
</dbReference>
<protein>
    <submittedName>
        <fullName evidence="5">LexA family transcriptional regulator</fullName>
    </submittedName>
</protein>
<dbReference type="InterPro" id="IPR001387">
    <property type="entry name" value="Cro/C1-type_HTH"/>
</dbReference>
<name>A0ABR7R0A6_9GAMM</name>
<accession>A0ABR7R0A6</accession>
<dbReference type="SUPFAM" id="SSF47413">
    <property type="entry name" value="lambda repressor-like DNA-binding domains"/>
    <property type="match status" value="1"/>
</dbReference>
<keyword evidence="2" id="KW-0238">DNA-binding</keyword>
<dbReference type="Proteomes" id="UP000651208">
    <property type="component" value="Unassembled WGS sequence"/>
</dbReference>
<reference evidence="5 6" key="1">
    <citation type="submission" date="2020-06" db="EMBL/GenBank/DDBJ databases">
        <title>Frischella cerana isolated from Apis cerana gut homogenate.</title>
        <authorList>
            <person name="Wolter L.A."/>
            <person name="Suenami S."/>
            <person name="Miyazaki R."/>
        </authorList>
    </citation>
    <scope>NUCLEOTIDE SEQUENCE [LARGE SCALE GENOMIC DNA]</scope>
    <source>
        <strain evidence="5 6">Ac13</strain>
    </source>
</reference>
<evidence type="ECO:0000313" key="5">
    <source>
        <dbReference type="EMBL" id="MBC9131643.1"/>
    </source>
</evidence>
<dbReference type="Pfam" id="PF00717">
    <property type="entry name" value="Peptidase_S24"/>
    <property type="match status" value="1"/>
</dbReference>
<dbReference type="InterPro" id="IPR010982">
    <property type="entry name" value="Lambda_DNA-bd_dom_sf"/>
</dbReference>
<evidence type="ECO:0000313" key="6">
    <source>
        <dbReference type="Proteomes" id="UP000651208"/>
    </source>
</evidence>
<dbReference type="InterPro" id="IPR015927">
    <property type="entry name" value="Peptidase_S24_S26A/B/C"/>
</dbReference>
<keyword evidence="3" id="KW-0804">Transcription</keyword>
<dbReference type="Gene3D" id="2.10.109.10">
    <property type="entry name" value="Umud Fragment, subunit A"/>
    <property type="match status" value="1"/>
</dbReference>
<dbReference type="CDD" id="cd00093">
    <property type="entry name" value="HTH_XRE"/>
    <property type="match status" value="1"/>
</dbReference>
<gene>
    <name evidence="5" type="ORF">FcAc13_10045</name>
</gene>